<protein>
    <submittedName>
        <fullName evidence="2">Uncharacterized protein</fullName>
    </submittedName>
</protein>
<sequence>MWEHEPQRFENDIDPSITVCHWLAKPHQITMGNPMSSCHNRTPFHNGKDIAGNDQ</sequence>
<evidence type="ECO:0000313" key="3">
    <source>
        <dbReference type="Proteomes" id="UP000019460"/>
    </source>
</evidence>
<proteinExistence type="predicted"/>
<dbReference type="STRING" id="1249627.D779_3705"/>
<gene>
    <name evidence="2" type="ORF">D779_3705</name>
</gene>
<dbReference type="AlphaFoldDB" id="W9V1T9"/>
<evidence type="ECO:0000313" key="2">
    <source>
        <dbReference type="EMBL" id="EXJ13443.1"/>
    </source>
</evidence>
<feature type="region of interest" description="Disordered" evidence="1">
    <location>
        <begin position="33"/>
        <end position="55"/>
    </location>
</feature>
<accession>W9V1T9</accession>
<keyword evidence="3" id="KW-1185">Reference proteome</keyword>
<dbReference type="Proteomes" id="UP000019460">
    <property type="component" value="Unassembled WGS sequence"/>
</dbReference>
<evidence type="ECO:0000256" key="1">
    <source>
        <dbReference type="SAM" id="MobiDB-lite"/>
    </source>
</evidence>
<organism evidence="2 3">
    <name type="scientific">Imhoffiella purpurea</name>
    <dbReference type="NCBI Taxonomy" id="1249627"/>
    <lineage>
        <taxon>Bacteria</taxon>
        <taxon>Pseudomonadati</taxon>
        <taxon>Pseudomonadota</taxon>
        <taxon>Gammaproteobacteria</taxon>
        <taxon>Chromatiales</taxon>
        <taxon>Chromatiaceae</taxon>
        <taxon>Imhoffiella</taxon>
    </lineage>
</organism>
<reference evidence="2 3" key="1">
    <citation type="submission" date="2012-11" db="EMBL/GenBank/DDBJ databases">
        <title>Genome assembly of Thiorhodococcus sp. AK35.</title>
        <authorList>
            <person name="Nupur N."/>
            <person name="Khatri I."/>
            <person name="Subramanian S."/>
            <person name="Pinnaka A."/>
        </authorList>
    </citation>
    <scope>NUCLEOTIDE SEQUENCE [LARGE SCALE GENOMIC DNA]</scope>
    <source>
        <strain evidence="2 3">AK35</strain>
    </source>
</reference>
<comment type="caution">
    <text evidence="2">The sequence shown here is derived from an EMBL/GenBank/DDBJ whole genome shotgun (WGS) entry which is preliminary data.</text>
</comment>
<dbReference type="EMBL" id="AONC01000069">
    <property type="protein sequence ID" value="EXJ13443.1"/>
    <property type="molecule type" value="Genomic_DNA"/>
</dbReference>
<name>W9V1T9_9GAMM</name>